<dbReference type="InterPro" id="IPR053024">
    <property type="entry name" value="Fungal_surface_NADase"/>
</dbReference>
<comment type="caution">
    <text evidence="2">The sequence shown here is derived from an EMBL/GenBank/DDBJ whole genome shotgun (WGS) entry which is preliminary data.</text>
</comment>
<organism evidence="2 3">
    <name type="scientific">Actinomadura soli</name>
    <dbReference type="NCBI Taxonomy" id="2508997"/>
    <lineage>
        <taxon>Bacteria</taxon>
        <taxon>Bacillati</taxon>
        <taxon>Actinomycetota</taxon>
        <taxon>Actinomycetes</taxon>
        <taxon>Streptosporangiales</taxon>
        <taxon>Thermomonosporaceae</taxon>
        <taxon>Actinomadura</taxon>
    </lineage>
</organism>
<evidence type="ECO:0000313" key="3">
    <source>
        <dbReference type="Proteomes" id="UP000309174"/>
    </source>
</evidence>
<accession>A0A5C4J283</accession>
<reference evidence="2 3" key="1">
    <citation type="submission" date="2019-05" db="EMBL/GenBank/DDBJ databases">
        <title>Draft genome sequence of Actinomadura sp. 14C53.</title>
        <authorList>
            <person name="Saricaoglu S."/>
            <person name="Isik K."/>
        </authorList>
    </citation>
    <scope>NUCLEOTIDE SEQUENCE [LARGE SCALE GENOMIC DNA]</scope>
    <source>
        <strain evidence="2 3">14C53</strain>
    </source>
</reference>
<dbReference type="EMBL" id="VCKW01000267">
    <property type="protein sequence ID" value="TMQ90711.1"/>
    <property type="molecule type" value="Genomic_DNA"/>
</dbReference>
<keyword evidence="3" id="KW-1185">Reference proteome</keyword>
<evidence type="ECO:0000259" key="1">
    <source>
        <dbReference type="Pfam" id="PF14021"/>
    </source>
</evidence>
<sequence length="587" mass="64962">MRRAHYVSEQGTWFSMVAIIEPGSARPLYNYDFDPLWDPPIPAEYWRRDQIVLPRDGANVPGWLRDRLEGREPAAAAVADPEPMDPVEQMELLSDQLTIVIADHAPPLWRTISGYYQAVGEHVEFPAMTCDRADGAVTPWTAPAAAAGLLDRLRAGTHAFQGSTWSRVDFEVVYEDGDVRCRASFRHDDEPQWDSEPSSADVRRELERFPRDEVPGWMAHRLGGRAHPATVADMPVPSPGGLRRARIFDHAGPDGTRPAVSRPPVPPDEVERVTEYLRQGPIVMAARSNAPDRLDSSRGAAVPLTFHTDGTWVWSGAVAYYLSEHGVAPEADLVAHIRANGFRVPDVDDDTMSAANAAVTGRAVPERVRTDGADGADGANVPGVPAADWVSTLQHRLDQLRVDRAAYRIKDTAEGVWCLLPEGDRWTVFQMRDGERRKEVTFDDTEQAAAHLLGSLLLDPRNTVQDGPFEPLRGEPPLSLLRDRHVMELSTGTEVDRYGGSEGNVTYAARTPYPRRSLPREWQDRPYHVYRLQRPEDVLTGTAVPWFGQPGGGTAHVFRRSIAELMADGVLVEIDVRDVSDASAGPD</sequence>
<dbReference type="AlphaFoldDB" id="A0A5C4J283"/>
<dbReference type="Pfam" id="PF14021">
    <property type="entry name" value="TNT"/>
    <property type="match status" value="1"/>
</dbReference>
<dbReference type="PANTHER" id="PTHR42059:SF1">
    <property type="entry name" value="TNT DOMAIN-CONTAINING PROTEIN"/>
    <property type="match status" value="1"/>
</dbReference>
<dbReference type="PANTHER" id="PTHR42059">
    <property type="entry name" value="TNT DOMAIN-CONTAINING PROTEIN"/>
    <property type="match status" value="1"/>
</dbReference>
<protein>
    <submittedName>
        <fullName evidence="2">DUF4237 domain-containing protein</fullName>
    </submittedName>
</protein>
<feature type="domain" description="TNT" evidence="1">
    <location>
        <begin position="488"/>
        <end position="574"/>
    </location>
</feature>
<dbReference type="Proteomes" id="UP000309174">
    <property type="component" value="Unassembled WGS sequence"/>
</dbReference>
<proteinExistence type="predicted"/>
<evidence type="ECO:0000313" key="2">
    <source>
        <dbReference type="EMBL" id="TMQ90711.1"/>
    </source>
</evidence>
<dbReference type="GO" id="GO:0050135">
    <property type="term" value="F:NADP+ nucleosidase activity"/>
    <property type="evidence" value="ECO:0007669"/>
    <property type="project" value="InterPro"/>
</dbReference>
<name>A0A5C4J283_9ACTN</name>
<gene>
    <name evidence="2" type="ORF">ETD83_34265</name>
</gene>
<dbReference type="OrthoDB" id="275232at2"/>
<dbReference type="InterPro" id="IPR025331">
    <property type="entry name" value="TNT"/>
</dbReference>